<dbReference type="EMBL" id="JAECZA010000338">
    <property type="protein sequence ID" value="MBH8578392.1"/>
    <property type="molecule type" value="Genomic_DNA"/>
</dbReference>
<reference evidence="1 2" key="1">
    <citation type="journal article" date="2021" name="Int. J. Syst. Evol. Microbiol.">
        <title>Amazonocrinis nigriterrae gen. nov., sp. nov., Atlanticothrix silvestris gen. nov., sp. nov. and Dendronalium phyllosphericum gen. nov., sp. nov., nostocacean cyanobacteria from Brazilian environments.</title>
        <authorList>
            <person name="Alvarenga D.O."/>
            <person name="Andreote A.P.D."/>
            <person name="Branco L.H.Z."/>
            <person name="Delbaje E."/>
            <person name="Cruz R.B."/>
            <person name="Varani A.M."/>
            <person name="Fiore M.F."/>
        </authorList>
    </citation>
    <scope>NUCLEOTIDE SEQUENCE [LARGE SCALE GENOMIC DNA]</scope>
    <source>
        <strain evidence="1 2">CENA369</strain>
    </source>
</reference>
<evidence type="ECO:0000313" key="2">
    <source>
        <dbReference type="Proteomes" id="UP000662314"/>
    </source>
</evidence>
<evidence type="ECO:0000313" key="1">
    <source>
        <dbReference type="EMBL" id="MBH8578392.1"/>
    </source>
</evidence>
<dbReference type="Proteomes" id="UP000662314">
    <property type="component" value="Unassembled WGS sequence"/>
</dbReference>
<sequence>MTFIFDYHNKILTILESLNSDVLKEGSAYFGGGTLLALDFAEYRWSKDIDFISPVGTSGYKYLRTVVFESGYEGLFHDLNRIQIGRGTTDQYGIRMIVLVDNLPIKTEIIAEARFEPDPPRYPEWSTVPCLSLNDCFTSKLLANSDRYMDDSVEARDLIDLAILRLQSPIPQQSIEKAEKAYEVIRPLKNAVKRFQERQDYRHKCFLSLQIDEAQIPIIIDGIDFLASDLGLTNTQRVFKEQHDIFADLKIQEEKIEK</sequence>
<accession>A0A8J7LHR4</accession>
<keyword evidence="1" id="KW-0808">Transferase</keyword>
<proteinExistence type="predicted"/>
<comment type="caution">
    <text evidence="1">The sequence shown here is derived from an EMBL/GenBank/DDBJ whole genome shotgun (WGS) entry which is preliminary data.</text>
</comment>
<dbReference type="RefSeq" id="WP_214437116.1">
    <property type="nucleotide sequence ID" value="NZ_CAWPUQ010000281.1"/>
</dbReference>
<dbReference type="InterPro" id="IPR014942">
    <property type="entry name" value="AbiEii"/>
</dbReference>
<dbReference type="Pfam" id="PF08843">
    <property type="entry name" value="AbiEii"/>
    <property type="match status" value="1"/>
</dbReference>
<organism evidence="1 2">
    <name type="scientific">Dendronalium phyllosphericum CENA369</name>
    <dbReference type="NCBI Taxonomy" id="1725256"/>
    <lineage>
        <taxon>Bacteria</taxon>
        <taxon>Bacillati</taxon>
        <taxon>Cyanobacteriota</taxon>
        <taxon>Cyanophyceae</taxon>
        <taxon>Nostocales</taxon>
        <taxon>Nostocaceae</taxon>
        <taxon>Dendronalium</taxon>
        <taxon>Dendronalium phyllosphericum</taxon>
    </lineage>
</organism>
<gene>
    <name evidence="1" type="ORF">I8752_36755</name>
</gene>
<dbReference type="GO" id="GO:0016740">
    <property type="term" value="F:transferase activity"/>
    <property type="evidence" value="ECO:0007669"/>
    <property type="project" value="UniProtKB-KW"/>
</dbReference>
<dbReference type="AlphaFoldDB" id="A0A8J7LHR4"/>
<name>A0A8J7LHR4_9NOST</name>
<keyword evidence="2" id="KW-1185">Reference proteome</keyword>
<protein>
    <submittedName>
        <fullName evidence="1">Nucleotidyl transferase AbiEii/AbiGii toxin family protein</fullName>
    </submittedName>
</protein>